<evidence type="ECO:0000256" key="3">
    <source>
        <dbReference type="ARBA" id="ARBA00022771"/>
    </source>
</evidence>
<dbReference type="PROSITE" id="PS50157">
    <property type="entry name" value="ZINC_FINGER_C2H2_2"/>
    <property type="match status" value="6"/>
</dbReference>
<proteinExistence type="predicted"/>
<dbReference type="GO" id="GO:0045944">
    <property type="term" value="P:positive regulation of transcription by RNA polymerase II"/>
    <property type="evidence" value="ECO:0007669"/>
    <property type="project" value="UniProtKB-ARBA"/>
</dbReference>
<organism evidence="9">
    <name type="scientific">Medioppia subpectinata</name>
    <dbReference type="NCBI Taxonomy" id="1979941"/>
    <lineage>
        <taxon>Eukaryota</taxon>
        <taxon>Metazoa</taxon>
        <taxon>Ecdysozoa</taxon>
        <taxon>Arthropoda</taxon>
        <taxon>Chelicerata</taxon>
        <taxon>Arachnida</taxon>
        <taxon>Acari</taxon>
        <taxon>Acariformes</taxon>
        <taxon>Sarcoptiformes</taxon>
        <taxon>Oribatida</taxon>
        <taxon>Brachypylina</taxon>
        <taxon>Oppioidea</taxon>
        <taxon>Oppiidae</taxon>
        <taxon>Medioppia</taxon>
    </lineage>
</organism>
<keyword evidence="1" id="KW-0479">Metal-binding</keyword>
<feature type="domain" description="C2H2-type" evidence="8">
    <location>
        <begin position="146"/>
        <end position="173"/>
    </location>
</feature>
<dbReference type="SMART" id="SM00355">
    <property type="entry name" value="ZnF_C2H2"/>
    <property type="match status" value="6"/>
</dbReference>
<feature type="domain" description="C2H2-type" evidence="8">
    <location>
        <begin position="118"/>
        <end position="145"/>
    </location>
</feature>
<feature type="domain" description="C2H2-type" evidence="8">
    <location>
        <begin position="59"/>
        <end position="87"/>
    </location>
</feature>
<keyword evidence="3 7" id="KW-0863">Zinc-finger</keyword>
<dbReference type="EMBL" id="OC854862">
    <property type="protein sequence ID" value="CAD7620612.1"/>
    <property type="molecule type" value="Genomic_DNA"/>
</dbReference>
<evidence type="ECO:0000256" key="7">
    <source>
        <dbReference type="PROSITE-ProRule" id="PRU00042"/>
    </source>
</evidence>
<evidence type="ECO:0000256" key="5">
    <source>
        <dbReference type="ARBA" id="ARBA00023015"/>
    </source>
</evidence>
<feature type="domain" description="C2H2-type" evidence="8">
    <location>
        <begin position="29"/>
        <end position="58"/>
    </location>
</feature>
<dbReference type="FunFam" id="3.30.160.60:FF:000032">
    <property type="entry name" value="Krueppel-like factor 4"/>
    <property type="match status" value="1"/>
</dbReference>
<evidence type="ECO:0000256" key="1">
    <source>
        <dbReference type="ARBA" id="ARBA00022723"/>
    </source>
</evidence>
<name>A0A7R9PUB8_9ACAR</name>
<dbReference type="GO" id="GO:0005634">
    <property type="term" value="C:nucleus"/>
    <property type="evidence" value="ECO:0007669"/>
    <property type="project" value="UniProtKB-ARBA"/>
</dbReference>
<evidence type="ECO:0000256" key="4">
    <source>
        <dbReference type="ARBA" id="ARBA00022833"/>
    </source>
</evidence>
<feature type="domain" description="C2H2-type" evidence="8">
    <location>
        <begin position="1"/>
        <end position="28"/>
    </location>
</feature>
<keyword evidence="2" id="KW-0677">Repeat</keyword>
<gene>
    <name evidence="9" type="ORF">OSB1V03_LOCUS1093</name>
</gene>
<dbReference type="AlphaFoldDB" id="A0A7R9PUB8"/>
<dbReference type="OrthoDB" id="6503943at2759"/>
<dbReference type="SUPFAM" id="SSF57667">
    <property type="entry name" value="beta-beta-alpha zinc fingers"/>
    <property type="match status" value="3"/>
</dbReference>
<dbReference type="GO" id="GO:0008270">
    <property type="term" value="F:zinc ion binding"/>
    <property type="evidence" value="ECO:0007669"/>
    <property type="project" value="UniProtKB-KW"/>
</dbReference>
<dbReference type="InterPro" id="IPR050329">
    <property type="entry name" value="GLI_C2H2-zinc-finger"/>
</dbReference>
<protein>
    <recommendedName>
        <fullName evidence="8">C2H2-type domain-containing protein</fullName>
    </recommendedName>
</protein>
<dbReference type="GO" id="GO:0000978">
    <property type="term" value="F:RNA polymerase II cis-regulatory region sequence-specific DNA binding"/>
    <property type="evidence" value="ECO:0007669"/>
    <property type="project" value="TreeGrafter"/>
</dbReference>
<evidence type="ECO:0000259" key="8">
    <source>
        <dbReference type="PROSITE" id="PS50157"/>
    </source>
</evidence>
<evidence type="ECO:0000256" key="6">
    <source>
        <dbReference type="ARBA" id="ARBA00023163"/>
    </source>
</evidence>
<dbReference type="PANTHER" id="PTHR19818">
    <property type="entry name" value="ZINC FINGER PROTEIN ZIC AND GLI"/>
    <property type="match status" value="1"/>
</dbReference>
<keyword evidence="6" id="KW-0804">Transcription</keyword>
<dbReference type="Proteomes" id="UP000759131">
    <property type="component" value="Unassembled WGS sequence"/>
</dbReference>
<dbReference type="GO" id="GO:0000981">
    <property type="term" value="F:DNA-binding transcription factor activity, RNA polymerase II-specific"/>
    <property type="evidence" value="ECO:0007669"/>
    <property type="project" value="TreeGrafter"/>
</dbReference>
<keyword evidence="5" id="KW-0805">Transcription regulation</keyword>
<dbReference type="InterPro" id="IPR036236">
    <property type="entry name" value="Znf_C2H2_sf"/>
</dbReference>
<dbReference type="PROSITE" id="PS00028">
    <property type="entry name" value="ZINC_FINGER_C2H2_1"/>
    <property type="match status" value="4"/>
</dbReference>
<accession>A0A7R9PUB8</accession>
<evidence type="ECO:0000256" key="2">
    <source>
        <dbReference type="ARBA" id="ARBA00022737"/>
    </source>
</evidence>
<keyword evidence="4" id="KW-0862">Zinc</keyword>
<sequence>MQLKGCSLEFRDKYNLSVHMVRHTGEKSFQCQSAGCTKTYATKAALDVHQNTHSDNRRFKCNECDAAFIRKTQLTVHVSDKHTGQKPFRCNWPGCEYQACYLNRLQSHKLRHTGEKPYKCSQCEWTFRLSHHLKTHMLKHTGERPHECPHTACDKRFQSKQAMRTHFKRTHSK</sequence>
<reference evidence="9" key="1">
    <citation type="submission" date="2020-11" db="EMBL/GenBank/DDBJ databases">
        <authorList>
            <person name="Tran Van P."/>
        </authorList>
    </citation>
    <scope>NUCLEOTIDE SEQUENCE</scope>
</reference>
<evidence type="ECO:0000313" key="9">
    <source>
        <dbReference type="EMBL" id="CAD7620612.1"/>
    </source>
</evidence>
<dbReference type="PANTHER" id="PTHR19818:SF139">
    <property type="entry name" value="PAIR-RULE PROTEIN ODD-PAIRED"/>
    <property type="match status" value="1"/>
</dbReference>
<dbReference type="Gene3D" id="3.30.160.60">
    <property type="entry name" value="Classic Zinc Finger"/>
    <property type="match status" value="6"/>
</dbReference>
<evidence type="ECO:0000313" key="10">
    <source>
        <dbReference type="Proteomes" id="UP000759131"/>
    </source>
</evidence>
<dbReference type="EMBL" id="CAJPIZ010000287">
    <property type="protein sequence ID" value="CAG2101042.1"/>
    <property type="molecule type" value="Genomic_DNA"/>
</dbReference>
<feature type="domain" description="C2H2-type" evidence="8">
    <location>
        <begin position="88"/>
        <end position="117"/>
    </location>
</feature>
<dbReference type="Pfam" id="PF00096">
    <property type="entry name" value="zf-C2H2"/>
    <property type="match status" value="3"/>
</dbReference>
<dbReference type="InterPro" id="IPR013087">
    <property type="entry name" value="Znf_C2H2_type"/>
</dbReference>
<keyword evidence="10" id="KW-1185">Reference proteome</keyword>